<comment type="pathway">
    <text evidence="1">Amino-acid biosynthesis; L-tryptophan biosynthesis; L-tryptophan from chorismate: step 5/5.</text>
</comment>
<evidence type="ECO:0000256" key="5">
    <source>
        <dbReference type="ARBA" id="ARBA00023141"/>
    </source>
</evidence>
<keyword evidence="5" id="KW-0057">Aromatic amino acid biosynthesis</keyword>
<gene>
    <name evidence="9" type="ORF">HEB29_000048</name>
    <name evidence="8" type="ORF">Sfulv_00400</name>
</gene>
<comment type="catalytic activity">
    <reaction evidence="7">
        <text>(1S,2R)-1-C-(indol-3-yl)glycerol 3-phosphate + L-serine = D-glyceraldehyde 3-phosphate + L-tryptophan + H2O</text>
        <dbReference type="Rhea" id="RHEA:10532"/>
        <dbReference type="ChEBI" id="CHEBI:15377"/>
        <dbReference type="ChEBI" id="CHEBI:33384"/>
        <dbReference type="ChEBI" id="CHEBI:57912"/>
        <dbReference type="ChEBI" id="CHEBI:58866"/>
        <dbReference type="ChEBI" id="CHEBI:59776"/>
        <dbReference type="EC" id="4.2.1.20"/>
    </reaction>
</comment>
<dbReference type="InterPro" id="IPR013785">
    <property type="entry name" value="Aldolase_TIM"/>
</dbReference>
<reference evidence="9 11" key="2">
    <citation type="submission" date="2020-07" db="EMBL/GenBank/DDBJ databases">
        <title>Sequencing the genomes of 1000 actinobacteria strains.</title>
        <authorList>
            <person name="Klenk H.-P."/>
        </authorList>
    </citation>
    <scope>NUCLEOTIDE SEQUENCE [LARGE SCALE GENOMIC DNA]</scope>
    <source>
        <strain evidence="9 11">DSM 41455</strain>
    </source>
</reference>
<reference evidence="8 10" key="1">
    <citation type="submission" date="2020-05" db="EMBL/GenBank/DDBJ databases">
        <title>Whole genome shotgun sequence of Streptomyces fulvorobeus NBRC 15897.</title>
        <authorList>
            <person name="Komaki H."/>
            <person name="Tamura T."/>
        </authorList>
    </citation>
    <scope>NUCLEOTIDE SEQUENCE [LARGE SCALE GENOMIC DNA]</scope>
    <source>
        <strain evidence="8 10">NBRC 15897</strain>
    </source>
</reference>
<keyword evidence="10" id="KW-1185">Reference proteome</keyword>
<dbReference type="EMBL" id="JACCCF010000001">
    <property type="protein sequence ID" value="NYE39037.1"/>
    <property type="molecule type" value="Genomic_DNA"/>
</dbReference>
<keyword evidence="4" id="KW-0822">Tryptophan biosynthesis</keyword>
<organism evidence="8 10">
    <name type="scientific">Streptomyces fulvorobeus</name>
    <dbReference type="NCBI Taxonomy" id="284028"/>
    <lineage>
        <taxon>Bacteria</taxon>
        <taxon>Bacillati</taxon>
        <taxon>Actinomycetota</taxon>
        <taxon>Actinomycetes</taxon>
        <taxon>Kitasatosporales</taxon>
        <taxon>Streptomycetaceae</taxon>
        <taxon>Streptomyces</taxon>
    </lineage>
</organism>
<dbReference type="EMBL" id="BLWC01000001">
    <property type="protein sequence ID" value="GFM95229.1"/>
    <property type="molecule type" value="Genomic_DNA"/>
</dbReference>
<dbReference type="SUPFAM" id="SSF51366">
    <property type="entry name" value="Ribulose-phoshate binding barrel"/>
    <property type="match status" value="1"/>
</dbReference>
<evidence type="ECO:0000256" key="7">
    <source>
        <dbReference type="ARBA" id="ARBA00049047"/>
    </source>
</evidence>
<keyword evidence="6" id="KW-0456">Lyase</keyword>
<evidence type="ECO:0000256" key="1">
    <source>
        <dbReference type="ARBA" id="ARBA00004733"/>
    </source>
</evidence>
<dbReference type="InterPro" id="IPR002028">
    <property type="entry name" value="Trp_synthase_suA"/>
</dbReference>
<dbReference type="AlphaFoldDB" id="A0A7J0BYB7"/>
<protein>
    <recommendedName>
        <fullName evidence="2">tryptophan synthase</fullName>
        <ecNumber evidence="2">4.2.1.20</ecNumber>
    </recommendedName>
</protein>
<accession>A0A7J0BYB7</accession>
<comment type="caution">
    <text evidence="8">The sequence shown here is derived from an EMBL/GenBank/DDBJ whole genome shotgun (WGS) entry which is preliminary data.</text>
</comment>
<dbReference type="UniPathway" id="UPA00035">
    <property type="reaction ID" value="UER00044"/>
</dbReference>
<evidence type="ECO:0000313" key="10">
    <source>
        <dbReference type="Proteomes" id="UP000498980"/>
    </source>
</evidence>
<dbReference type="EC" id="4.2.1.20" evidence="2"/>
<dbReference type="Gene3D" id="3.20.20.70">
    <property type="entry name" value="Aldolase class I"/>
    <property type="match status" value="1"/>
</dbReference>
<dbReference type="RefSeq" id="WP_218578025.1">
    <property type="nucleotide sequence ID" value="NZ_BAAAUE010000008.1"/>
</dbReference>
<evidence type="ECO:0000256" key="2">
    <source>
        <dbReference type="ARBA" id="ARBA00012043"/>
    </source>
</evidence>
<dbReference type="Proteomes" id="UP000498980">
    <property type="component" value="Unassembled WGS sequence"/>
</dbReference>
<dbReference type="GO" id="GO:0004834">
    <property type="term" value="F:tryptophan synthase activity"/>
    <property type="evidence" value="ECO:0007669"/>
    <property type="project" value="UniProtKB-EC"/>
</dbReference>
<evidence type="ECO:0000256" key="6">
    <source>
        <dbReference type="ARBA" id="ARBA00023239"/>
    </source>
</evidence>
<dbReference type="Proteomes" id="UP000530403">
    <property type="component" value="Unassembled WGS sequence"/>
</dbReference>
<evidence type="ECO:0000313" key="9">
    <source>
        <dbReference type="EMBL" id="NYE39037.1"/>
    </source>
</evidence>
<name>A0A7J0BYB7_9ACTN</name>
<evidence type="ECO:0000313" key="11">
    <source>
        <dbReference type="Proteomes" id="UP000530403"/>
    </source>
</evidence>
<dbReference type="Pfam" id="PF00290">
    <property type="entry name" value="Trp_syntA"/>
    <property type="match status" value="1"/>
</dbReference>
<evidence type="ECO:0000256" key="3">
    <source>
        <dbReference type="ARBA" id="ARBA00022605"/>
    </source>
</evidence>
<keyword evidence="3" id="KW-0028">Amino-acid biosynthesis</keyword>
<evidence type="ECO:0000256" key="4">
    <source>
        <dbReference type="ARBA" id="ARBA00022822"/>
    </source>
</evidence>
<evidence type="ECO:0000313" key="8">
    <source>
        <dbReference type="EMBL" id="GFM95229.1"/>
    </source>
</evidence>
<sequence>MGGNDDSSQRVACLRKLSNKPLVMGFGITRGEQVVDFWTAGSNGVIVGSHFSLLVEQKLDNLSVARKEIGEFVRRARS</sequence>
<dbReference type="InterPro" id="IPR011060">
    <property type="entry name" value="RibuloseP-bd_barrel"/>
</dbReference>
<proteinExistence type="predicted"/>